<feature type="compositionally biased region" description="Low complexity" evidence="2">
    <location>
        <begin position="385"/>
        <end position="394"/>
    </location>
</feature>
<evidence type="ECO:0000256" key="2">
    <source>
        <dbReference type="SAM" id="MobiDB-lite"/>
    </source>
</evidence>
<feature type="region of interest" description="Disordered" evidence="2">
    <location>
        <begin position="349"/>
        <end position="409"/>
    </location>
</feature>
<dbReference type="Pfam" id="PF00069">
    <property type="entry name" value="Pkinase"/>
    <property type="match status" value="1"/>
</dbReference>
<dbReference type="SUPFAM" id="SSF56112">
    <property type="entry name" value="Protein kinase-like (PK-like)"/>
    <property type="match status" value="1"/>
</dbReference>
<gene>
    <name evidence="4" type="ORF">TR114520</name>
</gene>
<feature type="compositionally biased region" description="Basic residues" evidence="2">
    <location>
        <begin position="907"/>
        <end position="917"/>
    </location>
</feature>
<dbReference type="PANTHER" id="PTHR46538">
    <property type="entry name" value="PROTEIN KINASE DOMAIN-CONTAINING PROTEIN"/>
    <property type="match status" value="1"/>
</dbReference>
<dbReference type="EMBL" id="GEEE01021808">
    <property type="protein sequence ID" value="JAP41417.1"/>
    <property type="molecule type" value="Transcribed_RNA"/>
</dbReference>
<reference evidence="4" key="1">
    <citation type="submission" date="2016-01" db="EMBL/GenBank/DDBJ databases">
        <title>Reference transcriptome for the parasite Schistocephalus solidus: insights into the molecular evolution of parasitism.</title>
        <authorList>
            <person name="Hebert F.O."/>
            <person name="Grambauer S."/>
            <person name="Barber I."/>
            <person name="Landry C.R."/>
            <person name="Aubin-Horth N."/>
        </authorList>
    </citation>
    <scope>NUCLEOTIDE SEQUENCE</scope>
</reference>
<dbReference type="InterPro" id="IPR008271">
    <property type="entry name" value="Ser/Thr_kinase_AS"/>
</dbReference>
<sequence>MRRTCSKKKLWMYLEFCGGGAVDNIMKILEKPLTEPQIRFIAHEVICGLEFLHKNLIIHRDLKAGNILITLNYEIRLADFGVSARMASESQKRTTFIGTPYWMAPEVIACETFKDNPYDMSADVWSFGITLIEFAEMLPPFNDMNPTRVLMKITKGDPPTFSRPQAWSPALNKMVSKCLNKTPALRPTMTELKTDPFVADVTEADRSVIKLLLGELNADVEETVEEIAPEDLPTIDPALVSPEIAQSLAESLQEDEIPTLDDELARPNELIEMDEVESEDAEFEEIVMQPPSITDSLPCICVPTDASPRDKALLETANALVDEVLLQDIDFTSLPYIAFENLRERKNSLSGQEALSGQGPPKLNEKSGSATGPPPVPVRTVSLDSSAESEAAAWSDRKEAAPRPPRELPLLQPAEKSAVAEDGAPICSIPHALKVPHVSSLRRVPSQYRTSTRVRRFVVDGQEITTTSKRVVMTNPDGQPQKLPQNAFHKKALRDFRLLAKEDKWKNRELRNRAEQQSNQLEAKLSAEITQLHRQQTRELEAAAKKFKASSDLENSIYEADIKNLRDRTLSGEKKVRDRLKSKLDSSNISRSKRKAILRDLMDSNQDTFRPPSVASSVSSEASYNELSREVAEFRDHQREYWDHETMKLKESHDKKLAHLSIQHRSEQFMINQNHASEQWKMEQRHMQMRYQLAANQIRDFSMAQRQLLARRLVSELADLKESAEAERSNFLDKQALEKKEFFKREKYSQKKQLAEFQKNFRAEHLDAGPVPRDTLAKFQERLRQNANRNLVNLEKRQRAQLRALDTKWMSRFTELDQQQAEKKNILVDQETARLRELNEEHRRELKVHSDTFARKIAQLREDYERDIASQADFLGLQEQTEILPSVPVETSSIINGAGGNRHSLRLQHRHHHHHSRSSSGGGGGGFLQSLSATHRQTLHPARSVNNLVIEEEELGANVDDTQRFSSSSTSSMSAFCPDGTGAFRQTSSTDNNDYCPAFRF</sequence>
<name>A0A0X3NV87_SCHSO</name>
<accession>A0A0X3NV87</accession>
<keyword evidence="1" id="KW-0175">Coiled coil</keyword>
<dbReference type="GO" id="GO:0005524">
    <property type="term" value="F:ATP binding"/>
    <property type="evidence" value="ECO:0007669"/>
    <property type="project" value="InterPro"/>
</dbReference>
<organism evidence="4">
    <name type="scientific">Schistocephalus solidus</name>
    <name type="common">Tapeworm</name>
    <dbReference type="NCBI Taxonomy" id="70667"/>
    <lineage>
        <taxon>Eukaryota</taxon>
        <taxon>Metazoa</taxon>
        <taxon>Spiralia</taxon>
        <taxon>Lophotrochozoa</taxon>
        <taxon>Platyhelminthes</taxon>
        <taxon>Cestoda</taxon>
        <taxon>Eucestoda</taxon>
        <taxon>Diphyllobothriidea</taxon>
        <taxon>Diphyllobothriidae</taxon>
        <taxon>Schistocephalus</taxon>
    </lineage>
</organism>
<dbReference type="SMART" id="SM00220">
    <property type="entry name" value="S_TKc"/>
    <property type="match status" value="1"/>
</dbReference>
<dbReference type="Gene3D" id="1.10.510.10">
    <property type="entry name" value="Transferase(Phosphotransferase) domain 1"/>
    <property type="match status" value="1"/>
</dbReference>
<feature type="compositionally biased region" description="Basic and acidic residues" evidence="2">
    <location>
        <begin position="395"/>
        <end position="406"/>
    </location>
</feature>
<evidence type="ECO:0000256" key="1">
    <source>
        <dbReference type="SAM" id="Coils"/>
    </source>
</evidence>
<dbReference type="GO" id="GO:0004672">
    <property type="term" value="F:protein kinase activity"/>
    <property type="evidence" value="ECO:0007669"/>
    <property type="project" value="InterPro"/>
</dbReference>
<feature type="coiled-coil region" evidence="1">
    <location>
        <begin position="500"/>
        <end position="531"/>
    </location>
</feature>
<feature type="region of interest" description="Disordered" evidence="2">
    <location>
        <begin position="907"/>
        <end position="930"/>
    </location>
</feature>
<dbReference type="PROSITE" id="PS00108">
    <property type="entry name" value="PROTEIN_KINASE_ST"/>
    <property type="match status" value="1"/>
</dbReference>
<protein>
    <recommendedName>
        <fullName evidence="3">Protein kinase domain-containing protein</fullName>
    </recommendedName>
</protein>
<evidence type="ECO:0000259" key="3">
    <source>
        <dbReference type="PROSITE" id="PS50011"/>
    </source>
</evidence>
<dbReference type="InterPro" id="IPR051585">
    <property type="entry name" value="STE20_Ser/Thr_Kinases"/>
</dbReference>
<feature type="domain" description="Protein kinase" evidence="3">
    <location>
        <begin position="1"/>
        <end position="198"/>
    </location>
</feature>
<dbReference type="PROSITE" id="PS50011">
    <property type="entry name" value="PROTEIN_KINASE_DOM"/>
    <property type="match status" value="1"/>
</dbReference>
<dbReference type="InterPro" id="IPR000719">
    <property type="entry name" value="Prot_kinase_dom"/>
</dbReference>
<proteinExistence type="predicted"/>
<dbReference type="InterPro" id="IPR011009">
    <property type="entry name" value="Kinase-like_dom_sf"/>
</dbReference>
<feature type="coiled-coil region" evidence="1">
    <location>
        <begin position="777"/>
        <end position="848"/>
    </location>
</feature>
<evidence type="ECO:0000313" key="4">
    <source>
        <dbReference type="EMBL" id="JAP41417.1"/>
    </source>
</evidence>
<dbReference type="AlphaFoldDB" id="A0A0X3NV87"/>
<dbReference type="PANTHER" id="PTHR46538:SF3">
    <property type="entry name" value="PROTEIN KINASE DOMAIN-CONTAINING PROTEIN"/>
    <property type="match status" value="1"/>
</dbReference>